<gene>
    <name evidence="3" type="ORF">GGD55_006341</name>
</gene>
<dbReference type="CDD" id="cd06587">
    <property type="entry name" value="VOC"/>
    <property type="match status" value="1"/>
</dbReference>
<evidence type="ECO:0000313" key="4">
    <source>
        <dbReference type="Proteomes" id="UP000585507"/>
    </source>
</evidence>
<dbReference type="EMBL" id="JACHBK010000022">
    <property type="protein sequence ID" value="MBB5539591.1"/>
    <property type="molecule type" value="Genomic_DNA"/>
</dbReference>
<keyword evidence="4" id="KW-1185">Reference proteome</keyword>
<dbReference type="RefSeq" id="WP_018327324.1">
    <property type="nucleotide sequence ID" value="NZ_JACHBK010000022.1"/>
</dbReference>
<dbReference type="Gene3D" id="3.10.180.10">
    <property type="entry name" value="2,3-Dihydroxybiphenyl 1,2-Dioxygenase, domain 1"/>
    <property type="match status" value="1"/>
</dbReference>
<dbReference type="GO" id="GO:0046872">
    <property type="term" value="F:metal ion binding"/>
    <property type="evidence" value="ECO:0007669"/>
    <property type="project" value="UniProtKB-KW"/>
</dbReference>
<keyword evidence="3" id="KW-0456">Lyase</keyword>
<keyword evidence="1" id="KW-0479">Metal-binding</keyword>
<proteinExistence type="predicted"/>
<dbReference type="AlphaFoldDB" id="A0A7W8UHQ9"/>
<evidence type="ECO:0000259" key="2">
    <source>
        <dbReference type="PROSITE" id="PS51819"/>
    </source>
</evidence>
<dbReference type="SUPFAM" id="SSF54593">
    <property type="entry name" value="Glyoxalase/Bleomycin resistance protein/Dihydroxybiphenyl dioxygenase"/>
    <property type="match status" value="1"/>
</dbReference>
<name>A0A7W8UHQ9_9HYPH</name>
<keyword evidence="3" id="KW-0223">Dioxygenase</keyword>
<dbReference type="InterPro" id="IPR004360">
    <property type="entry name" value="Glyas_Fos-R_dOase_dom"/>
</dbReference>
<evidence type="ECO:0000313" key="3">
    <source>
        <dbReference type="EMBL" id="MBB5539591.1"/>
    </source>
</evidence>
<dbReference type="Pfam" id="PF00903">
    <property type="entry name" value="Glyoxalase"/>
    <property type="match status" value="1"/>
</dbReference>
<dbReference type="PANTHER" id="PTHR43048:SF3">
    <property type="entry name" value="METHYLMALONYL-COA EPIMERASE, MITOCHONDRIAL"/>
    <property type="match status" value="1"/>
</dbReference>
<dbReference type="InterPro" id="IPR029068">
    <property type="entry name" value="Glyas_Bleomycin-R_OHBP_Dase"/>
</dbReference>
<comment type="caution">
    <text evidence="3">The sequence shown here is derived from an EMBL/GenBank/DDBJ whole genome shotgun (WGS) entry which is preliminary data.</text>
</comment>
<dbReference type="GO" id="GO:0046491">
    <property type="term" value="P:L-methylmalonyl-CoA metabolic process"/>
    <property type="evidence" value="ECO:0007669"/>
    <property type="project" value="TreeGrafter"/>
</dbReference>
<dbReference type="PANTHER" id="PTHR43048">
    <property type="entry name" value="METHYLMALONYL-COA EPIMERASE"/>
    <property type="match status" value="1"/>
</dbReference>
<dbReference type="InterPro" id="IPR037523">
    <property type="entry name" value="VOC_core"/>
</dbReference>
<accession>A0A7W8UHQ9</accession>
<protein>
    <submittedName>
        <fullName evidence="3">Catechol 2,3-dioxygenase-like lactoylglutathione lyase family enzyme</fullName>
    </submittedName>
</protein>
<reference evidence="3 4" key="1">
    <citation type="submission" date="2020-08" db="EMBL/GenBank/DDBJ databases">
        <title>Genomic Encyclopedia of Type Strains, Phase IV (KMG-V): Genome sequencing to study the core and pangenomes of soil and plant-associated prokaryotes.</title>
        <authorList>
            <person name="Whitman W."/>
        </authorList>
    </citation>
    <scope>NUCLEOTIDE SEQUENCE [LARGE SCALE GENOMIC DNA]</scope>
    <source>
        <strain evidence="3 4">SEMIA 4084</strain>
    </source>
</reference>
<dbReference type="InterPro" id="IPR051785">
    <property type="entry name" value="MMCE/EMCE_epimerase"/>
</dbReference>
<sequence>MSDTIVNVRYMVDDVEVAVEWYTRHLGFSLLSSHAPAFADIKLGSLRLLLSGPTSSAGRPMPDGEQPRPGGWNRIHLIVDDLPAEVARLRTTGAQFRNDIVTGPGGSQILLVDPSGNLVELFQPVRR</sequence>
<feature type="domain" description="VOC" evidence="2">
    <location>
        <begin position="4"/>
        <end position="124"/>
    </location>
</feature>
<dbReference type="Proteomes" id="UP000585507">
    <property type="component" value="Unassembled WGS sequence"/>
</dbReference>
<dbReference type="GO" id="GO:0016829">
    <property type="term" value="F:lyase activity"/>
    <property type="evidence" value="ECO:0007669"/>
    <property type="project" value="UniProtKB-KW"/>
</dbReference>
<dbReference type="GO" id="GO:0004493">
    <property type="term" value="F:methylmalonyl-CoA epimerase activity"/>
    <property type="evidence" value="ECO:0007669"/>
    <property type="project" value="TreeGrafter"/>
</dbReference>
<dbReference type="GO" id="GO:0051213">
    <property type="term" value="F:dioxygenase activity"/>
    <property type="evidence" value="ECO:0007669"/>
    <property type="project" value="UniProtKB-KW"/>
</dbReference>
<evidence type="ECO:0000256" key="1">
    <source>
        <dbReference type="ARBA" id="ARBA00022723"/>
    </source>
</evidence>
<keyword evidence="3" id="KW-0560">Oxidoreductase</keyword>
<dbReference type="PROSITE" id="PS51819">
    <property type="entry name" value="VOC"/>
    <property type="match status" value="1"/>
</dbReference>
<organism evidence="3 4">
    <name type="scientific">Rhizobium giardinii</name>
    <dbReference type="NCBI Taxonomy" id="56731"/>
    <lineage>
        <taxon>Bacteria</taxon>
        <taxon>Pseudomonadati</taxon>
        <taxon>Pseudomonadota</taxon>
        <taxon>Alphaproteobacteria</taxon>
        <taxon>Hyphomicrobiales</taxon>
        <taxon>Rhizobiaceae</taxon>
        <taxon>Rhizobium/Agrobacterium group</taxon>
        <taxon>Rhizobium</taxon>
    </lineage>
</organism>